<dbReference type="SUPFAM" id="SSF47986">
    <property type="entry name" value="DEATH domain"/>
    <property type="match status" value="1"/>
</dbReference>
<dbReference type="AlphaFoldDB" id="A0A8T2LKB6"/>
<dbReference type="GO" id="GO:0005739">
    <property type="term" value="C:mitochondrion"/>
    <property type="evidence" value="ECO:0007669"/>
    <property type="project" value="TreeGrafter"/>
</dbReference>
<dbReference type="PANTHER" id="PTHR34765:SF1">
    <property type="entry name" value="CASPASE RECRUITMENT DOMAIN-CONTAINING PROTEIN 19"/>
    <property type="match status" value="1"/>
</dbReference>
<dbReference type="InterPro" id="IPR011029">
    <property type="entry name" value="DEATH-like_dom_sf"/>
</dbReference>
<accession>A0A8T2LKB6</accession>
<protein>
    <submittedName>
        <fullName evidence="3">Caspase recruitment domain-containing protein 19-like</fullName>
    </submittedName>
</protein>
<comment type="caution">
    <text evidence="3">The sequence shown here is derived from an EMBL/GenBank/DDBJ whole genome shotgun (WGS) entry which is preliminary data.</text>
</comment>
<dbReference type="PANTHER" id="PTHR34765">
    <property type="entry name" value="CASPASE RECRUITMENT DOMAIN-CONTAINING PROTEIN 19"/>
    <property type="match status" value="1"/>
</dbReference>
<dbReference type="GO" id="GO:0042981">
    <property type="term" value="P:regulation of apoptotic process"/>
    <property type="evidence" value="ECO:0007669"/>
    <property type="project" value="InterPro"/>
</dbReference>
<dbReference type="InterPro" id="IPR001315">
    <property type="entry name" value="CARD"/>
</dbReference>
<evidence type="ECO:0000259" key="2">
    <source>
        <dbReference type="PROSITE" id="PS50209"/>
    </source>
</evidence>
<feature type="transmembrane region" description="Helical" evidence="1">
    <location>
        <begin position="137"/>
        <end position="155"/>
    </location>
</feature>
<dbReference type="OrthoDB" id="8810754at2759"/>
<keyword evidence="1" id="KW-0812">Transmembrane</keyword>
<reference evidence="3 4" key="1">
    <citation type="submission" date="2021-07" db="EMBL/GenBank/DDBJ databases">
        <authorList>
            <person name="Imarazene B."/>
            <person name="Zahm M."/>
            <person name="Klopp C."/>
            <person name="Cabau C."/>
            <person name="Beille S."/>
            <person name="Jouanno E."/>
            <person name="Castinel A."/>
            <person name="Lluch J."/>
            <person name="Gil L."/>
            <person name="Kuchtly C."/>
            <person name="Lopez Roques C."/>
            <person name="Donnadieu C."/>
            <person name="Parrinello H."/>
            <person name="Journot L."/>
            <person name="Du K."/>
            <person name="Schartl M."/>
            <person name="Retaux S."/>
            <person name="Guiguen Y."/>
        </authorList>
    </citation>
    <scope>NUCLEOTIDE SEQUENCE [LARGE SCALE GENOMIC DNA]</scope>
    <source>
        <strain evidence="3">Pach_M1</strain>
        <tissue evidence="3">Testis</tissue>
    </source>
</reference>
<name>A0A8T2LKB6_ASTMX</name>
<proteinExistence type="predicted"/>
<dbReference type="Proteomes" id="UP000752171">
    <property type="component" value="Unassembled WGS sequence"/>
</dbReference>
<gene>
    <name evidence="3" type="primary">CARD19</name>
    <name evidence="3" type="ORF">AMEX_G15158</name>
</gene>
<sequence>MRNNEFELPPKIFYRYQEQLQKDALFLCSDQHVDTELLDKLVLQLNRIYPQILTYREAQKFRNLSVPAVTRLAELLSYLQEKGEEACHEFYRALHLHNEDLYLSLPTRVSRREAPELSGSNPKVFYRDRCVFNDRGPLFFLCCFSIALGLALIHYHKEGKIVTDSVFSCTVLELGQHAKHILLSYSKNGCKMD</sequence>
<evidence type="ECO:0000313" key="4">
    <source>
        <dbReference type="Proteomes" id="UP000752171"/>
    </source>
</evidence>
<keyword evidence="1" id="KW-0472">Membrane</keyword>
<dbReference type="PROSITE" id="PS50209">
    <property type="entry name" value="CARD"/>
    <property type="match status" value="1"/>
</dbReference>
<dbReference type="Gene3D" id="1.10.533.10">
    <property type="entry name" value="Death Domain, Fas"/>
    <property type="match status" value="1"/>
</dbReference>
<evidence type="ECO:0000313" key="3">
    <source>
        <dbReference type="EMBL" id="KAG9270235.1"/>
    </source>
</evidence>
<keyword evidence="1" id="KW-1133">Transmembrane helix</keyword>
<dbReference type="EMBL" id="JAICCE010000012">
    <property type="protein sequence ID" value="KAG9270235.1"/>
    <property type="molecule type" value="Genomic_DNA"/>
</dbReference>
<feature type="domain" description="CARD" evidence="2">
    <location>
        <begin position="12"/>
        <end position="109"/>
    </location>
</feature>
<organism evidence="3 4">
    <name type="scientific">Astyanax mexicanus</name>
    <name type="common">Blind cave fish</name>
    <name type="synonym">Astyanax fasciatus mexicanus</name>
    <dbReference type="NCBI Taxonomy" id="7994"/>
    <lineage>
        <taxon>Eukaryota</taxon>
        <taxon>Metazoa</taxon>
        <taxon>Chordata</taxon>
        <taxon>Craniata</taxon>
        <taxon>Vertebrata</taxon>
        <taxon>Euteleostomi</taxon>
        <taxon>Actinopterygii</taxon>
        <taxon>Neopterygii</taxon>
        <taxon>Teleostei</taxon>
        <taxon>Ostariophysi</taxon>
        <taxon>Characiformes</taxon>
        <taxon>Characoidei</taxon>
        <taxon>Acestrorhamphidae</taxon>
        <taxon>Acestrorhamphinae</taxon>
        <taxon>Astyanax</taxon>
    </lineage>
</organism>
<dbReference type="InterPro" id="IPR043574">
    <property type="entry name" value="CARD19"/>
</dbReference>
<evidence type="ECO:0000256" key="1">
    <source>
        <dbReference type="SAM" id="Phobius"/>
    </source>
</evidence>